<protein>
    <submittedName>
        <fullName evidence="1">Uncharacterized protein</fullName>
    </submittedName>
</protein>
<accession>A0A1V0SB99</accession>
<evidence type="ECO:0000313" key="1">
    <source>
        <dbReference type="EMBL" id="ARF08982.1"/>
    </source>
</evidence>
<organism evidence="1">
    <name type="scientific">Catovirus CTV1</name>
    <dbReference type="NCBI Taxonomy" id="1977631"/>
    <lineage>
        <taxon>Viruses</taxon>
        <taxon>Varidnaviria</taxon>
        <taxon>Bamfordvirae</taxon>
        <taxon>Nucleocytoviricota</taxon>
        <taxon>Megaviricetes</taxon>
        <taxon>Imitervirales</taxon>
        <taxon>Mimiviridae</taxon>
        <taxon>Klosneuvirinae</taxon>
        <taxon>Catovirus</taxon>
    </lineage>
</organism>
<name>A0A1V0SB99_9VIRU</name>
<proteinExistence type="predicted"/>
<dbReference type="EMBL" id="KY684083">
    <property type="protein sequence ID" value="ARF08982.1"/>
    <property type="molecule type" value="Genomic_DNA"/>
</dbReference>
<reference evidence="1" key="1">
    <citation type="journal article" date="2017" name="Science">
        <title>Giant viruses with an expanded complement of translation system components.</title>
        <authorList>
            <person name="Schulz F."/>
            <person name="Yutin N."/>
            <person name="Ivanova N.N."/>
            <person name="Ortega D.R."/>
            <person name="Lee T.K."/>
            <person name="Vierheilig J."/>
            <person name="Daims H."/>
            <person name="Horn M."/>
            <person name="Wagner M."/>
            <person name="Jensen G.J."/>
            <person name="Kyrpides N.C."/>
            <person name="Koonin E.V."/>
            <person name="Woyke T."/>
        </authorList>
    </citation>
    <scope>NUCLEOTIDE SEQUENCE</scope>
    <source>
        <strain evidence="1">CTV1</strain>
    </source>
</reference>
<sequence>MENIDEIWENVYLEEYKNLYLVSFYGNIKSQKTGK</sequence>
<gene>
    <name evidence="1" type="ORF">Catovirus_1_1032</name>
</gene>